<name>B9SSL0_RICCO</name>
<protein>
    <submittedName>
        <fullName evidence="1">Uncharacterized protein</fullName>
    </submittedName>
</protein>
<gene>
    <name evidence="1" type="ORF">RCOM_0984910</name>
</gene>
<reference evidence="2" key="1">
    <citation type="journal article" date="2010" name="Nat. Biotechnol.">
        <title>Draft genome sequence of the oilseed species Ricinus communis.</title>
        <authorList>
            <person name="Chan A.P."/>
            <person name="Crabtree J."/>
            <person name="Zhao Q."/>
            <person name="Lorenzi H."/>
            <person name="Orvis J."/>
            <person name="Puiu D."/>
            <person name="Melake-Berhan A."/>
            <person name="Jones K.M."/>
            <person name="Redman J."/>
            <person name="Chen G."/>
            <person name="Cahoon E.B."/>
            <person name="Gedil M."/>
            <person name="Stanke M."/>
            <person name="Haas B.J."/>
            <person name="Wortman J.R."/>
            <person name="Fraser-Liggett C.M."/>
            <person name="Ravel J."/>
            <person name="Rabinowicz P.D."/>
        </authorList>
    </citation>
    <scope>NUCLEOTIDE SEQUENCE [LARGE SCALE GENOMIC DNA]</scope>
    <source>
        <strain evidence="2">cv. Hale</strain>
    </source>
</reference>
<sequence>MDKQPSDVASSSWLDGLDVIRMFGSREDNEAPHANEEDTRAQVSPVVKLEEVAISLDEGNEN</sequence>
<dbReference type="EMBL" id="EQ974115">
    <property type="protein sequence ID" value="EEF33398.1"/>
    <property type="molecule type" value="Genomic_DNA"/>
</dbReference>
<keyword evidence="2" id="KW-1185">Reference proteome</keyword>
<dbReference type="AlphaFoldDB" id="B9SSL0"/>
<dbReference type="InParanoid" id="B9SSL0"/>
<dbReference type="Proteomes" id="UP000008311">
    <property type="component" value="Unassembled WGS sequence"/>
</dbReference>
<organism evidence="1 2">
    <name type="scientific">Ricinus communis</name>
    <name type="common">Castor bean</name>
    <dbReference type="NCBI Taxonomy" id="3988"/>
    <lineage>
        <taxon>Eukaryota</taxon>
        <taxon>Viridiplantae</taxon>
        <taxon>Streptophyta</taxon>
        <taxon>Embryophyta</taxon>
        <taxon>Tracheophyta</taxon>
        <taxon>Spermatophyta</taxon>
        <taxon>Magnoliopsida</taxon>
        <taxon>eudicotyledons</taxon>
        <taxon>Gunneridae</taxon>
        <taxon>Pentapetalae</taxon>
        <taxon>rosids</taxon>
        <taxon>fabids</taxon>
        <taxon>Malpighiales</taxon>
        <taxon>Euphorbiaceae</taxon>
        <taxon>Acalyphoideae</taxon>
        <taxon>Acalypheae</taxon>
        <taxon>Ricinus</taxon>
    </lineage>
</organism>
<evidence type="ECO:0000313" key="1">
    <source>
        <dbReference type="EMBL" id="EEF33398.1"/>
    </source>
</evidence>
<evidence type="ECO:0000313" key="2">
    <source>
        <dbReference type="Proteomes" id="UP000008311"/>
    </source>
</evidence>
<accession>B9SSL0</accession>
<proteinExistence type="predicted"/>